<keyword evidence="4" id="KW-1003">Cell membrane</keyword>
<dbReference type="InterPro" id="IPR044527">
    <property type="entry name" value="NrtA/CpmA_ABC-bd_dom"/>
</dbReference>
<dbReference type="CDD" id="cd13553">
    <property type="entry name" value="PBP2_NrtA_CpmA_like"/>
    <property type="match status" value="1"/>
</dbReference>
<name>A0A6S6M750_9BACT</name>
<reference evidence="9 10" key="1">
    <citation type="submission" date="2020-06" db="EMBL/GenBank/DDBJ databases">
        <title>Interaction of electrochemicaly active bacteria, Geobacter bremensis R4 on different carbon anode.</title>
        <authorList>
            <person name="Meng L."/>
            <person name="Yoshida N."/>
        </authorList>
    </citation>
    <scope>NUCLEOTIDE SEQUENCE [LARGE SCALE GENOMIC DNA]</scope>
    <source>
        <strain evidence="9 10">R4</strain>
    </source>
</reference>
<dbReference type="SUPFAM" id="SSF53850">
    <property type="entry name" value="Periplasmic binding protein-like II"/>
    <property type="match status" value="1"/>
</dbReference>
<feature type="domain" description="Solute-binding protein family 3/N-terminal" evidence="8">
    <location>
        <begin position="25"/>
        <end position="261"/>
    </location>
</feature>
<gene>
    <name evidence="9" type="ORF">GEOBRER4_n2528</name>
</gene>
<keyword evidence="3" id="KW-0813">Transport</keyword>
<evidence type="ECO:0000313" key="10">
    <source>
        <dbReference type="Proteomes" id="UP000515472"/>
    </source>
</evidence>
<feature type="chain" id="PRO_5027701322" evidence="7">
    <location>
        <begin position="21"/>
        <end position="342"/>
    </location>
</feature>
<comment type="similarity">
    <text evidence="2">Belongs to the bacterial solute-binding protein SsuA/TauA family.</text>
</comment>
<evidence type="ECO:0000256" key="2">
    <source>
        <dbReference type="ARBA" id="ARBA00010742"/>
    </source>
</evidence>
<organism evidence="9 10">
    <name type="scientific">Citrifermentans bremense</name>
    <dbReference type="NCBI Taxonomy" id="60035"/>
    <lineage>
        <taxon>Bacteria</taxon>
        <taxon>Pseudomonadati</taxon>
        <taxon>Thermodesulfobacteriota</taxon>
        <taxon>Desulfuromonadia</taxon>
        <taxon>Geobacterales</taxon>
        <taxon>Geobacteraceae</taxon>
        <taxon>Citrifermentans</taxon>
    </lineage>
</organism>
<dbReference type="Gene3D" id="3.40.190.10">
    <property type="entry name" value="Periplasmic binding protein-like II"/>
    <property type="match status" value="2"/>
</dbReference>
<accession>A0A6S6M750</accession>
<dbReference type="PANTHER" id="PTHR30024">
    <property type="entry name" value="ALIPHATIC SULFONATES-BINDING PROTEIN-RELATED"/>
    <property type="match status" value="1"/>
</dbReference>
<evidence type="ECO:0000256" key="6">
    <source>
        <dbReference type="ARBA" id="ARBA00023136"/>
    </source>
</evidence>
<evidence type="ECO:0000256" key="4">
    <source>
        <dbReference type="ARBA" id="ARBA00022475"/>
    </source>
</evidence>
<dbReference type="Proteomes" id="UP000515472">
    <property type="component" value="Chromosome"/>
</dbReference>
<dbReference type="GO" id="GO:0012505">
    <property type="term" value="C:endomembrane system"/>
    <property type="evidence" value="ECO:0007669"/>
    <property type="project" value="UniProtKB-SubCell"/>
</dbReference>
<dbReference type="InterPro" id="IPR001638">
    <property type="entry name" value="Solute-binding_3/MltF_N"/>
</dbReference>
<keyword evidence="5" id="KW-0997">Cell inner membrane</keyword>
<dbReference type="AlphaFoldDB" id="A0A6S6M750"/>
<dbReference type="SMART" id="SM00062">
    <property type="entry name" value="PBPb"/>
    <property type="match status" value="1"/>
</dbReference>
<evidence type="ECO:0000259" key="8">
    <source>
        <dbReference type="SMART" id="SM00062"/>
    </source>
</evidence>
<evidence type="ECO:0000256" key="1">
    <source>
        <dbReference type="ARBA" id="ARBA00004308"/>
    </source>
</evidence>
<dbReference type="Pfam" id="PF09084">
    <property type="entry name" value="NMT1"/>
    <property type="match status" value="1"/>
</dbReference>
<evidence type="ECO:0000256" key="7">
    <source>
        <dbReference type="SAM" id="SignalP"/>
    </source>
</evidence>
<sequence>MKRIFALALTIAMLAGSAYGASLPKLRVGYVPEPAHGLYFVAKEKGFFKEEGVDVDLYQFGSAAEGMAALKADKLDVGTFGTTAPLLFISKGSEFTFIGGMMIGGQAIITRPERLTELSGKDLKVYKGKKIGLVKLSTGDVIFKGALKKAGIDYKKDLSFVEFGSVAAVVEAVKKGAVDAGLVYPPHFSLAEKNHGLKVAHYIEEFYPDYTCCRIVAPTKLVNANPDTYRRFLAALIRAYRFYKTNPDETVKIYTRALKIDEDIIRNETYVKRVADSHPDPLRKGILDFWQHVRDAGYITQDYPIDRHINTTLYKQALDSVLKREPKDKVYQQMLAFYKKNN</sequence>
<dbReference type="KEGG" id="gbn:GEOBRER4_24360"/>
<keyword evidence="6" id="KW-0472">Membrane</keyword>
<protein>
    <submittedName>
        <fullName evidence="9">ABC transporter, substrate-binding protein</fullName>
    </submittedName>
</protein>
<proteinExistence type="inferred from homology"/>
<keyword evidence="7" id="KW-0732">Signal</keyword>
<keyword evidence="10" id="KW-1185">Reference proteome</keyword>
<comment type="subcellular location">
    <subcellularLocation>
        <location evidence="1">Endomembrane system</location>
    </subcellularLocation>
</comment>
<dbReference type="EMBL" id="AP023213">
    <property type="protein sequence ID" value="BCG47686.1"/>
    <property type="molecule type" value="Genomic_DNA"/>
</dbReference>
<evidence type="ECO:0000313" key="9">
    <source>
        <dbReference type="EMBL" id="BCG47686.1"/>
    </source>
</evidence>
<evidence type="ECO:0000256" key="3">
    <source>
        <dbReference type="ARBA" id="ARBA00022448"/>
    </source>
</evidence>
<dbReference type="InterPro" id="IPR015168">
    <property type="entry name" value="SsuA/THI5"/>
</dbReference>
<dbReference type="RefSeq" id="WP_185242547.1">
    <property type="nucleotide sequence ID" value="NZ_AP023213.1"/>
</dbReference>
<feature type="signal peptide" evidence="7">
    <location>
        <begin position="1"/>
        <end position="20"/>
    </location>
</feature>
<evidence type="ECO:0000256" key="5">
    <source>
        <dbReference type="ARBA" id="ARBA00022519"/>
    </source>
</evidence>